<proteinExistence type="predicted"/>
<dbReference type="EMBL" id="JARXVQ010000001">
    <property type="protein sequence ID" value="MDH6181805.1"/>
    <property type="molecule type" value="Genomic_DNA"/>
</dbReference>
<accession>A0ABT6KP92</accession>
<keyword evidence="1" id="KW-0812">Transmembrane</keyword>
<keyword evidence="1" id="KW-1133">Transmembrane helix</keyword>
<organism evidence="2 3">
    <name type="scientific">Antiquaquibacter oligotrophicus</name>
    <dbReference type="NCBI Taxonomy" id="2880260"/>
    <lineage>
        <taxon>Bacteria</taxon>
        <taxon>Bacillati</taxon>
        <taxon>Actinomycetota</taxon>
        <taxon>Actinomycetes</taxon>
        <taxon>Micrococcales</taxon>
        <taxon>Microbacteriaceae</taxon>
        <taxon>Antiquaquibacter</taxon>
    </lineage>
</organism>
<evidence type="ECO:0000313" key="3">
    <source>
        <dbReference type="Proteomes" id="UP001160142"/>
    </source>
</evidence>
<sequence length="70" mass="7086">MSHAARPTTTPNRLIPSPKVRSWLYGIAAAAAPILVIRGLVSADEAGLWIALAGAALGITGTLGAANVPR</sequence>
<dbReference type="Proteomes" id="UP001160142">
    <property type="component" value="Unassembled WGS sequence"/>
</dbReference>
<evidence type="ECO:0000313" key="2">
    <source>
        <dbReference type="EMBL" id="MDH6181805.1"/>
    </source>
</evidence>
<name>A0ABT6KP92_9MICO</name>
<protein>
    <submittedName>
        <fullName evidence="2">Uncharacterized protein</fullName>
    </submittedName>
</protein>
<keyword evidence="1" id="KW-0472">Membrane</keyword>
<evidence type="ECO:0000256" key="1">
    <source>
        <dbReference type="SAM" id="Phobius"/>
    </source>
</evidence>
<reference evidence="2 3" key="1">
    <citation type="submission" date="2023-04" db="EMBL/GenBank/DDBJ databases">
        <title>Genome Encyclopedia of Bacteria and Archaea VI: Functional Genomics of Type Strains.</title>
        <authorList>
            <person name="Whitman W."/>
        </authorList>
    </citation>
    <scope>NUCLEOTIDE SEQUENCE [LARGE SCALE GENOMIC DNA]</scope>
    <source>
        <strain evidence="2 3">SG_E_30_P1</strain>
    </source>
</reference>
<feature type="transmembrane region" description="Helical" evidence="1">
    <location>
        <begin position="23"/>
        <end position="41"/>
    </location>
</feature>
<dbReference type="RefSeq" id="WP_322134107.1">
    <property type="nucleotide sequence ID" value="NZ_CP085036.1"/>
</dbReference>
<comment type="caution">
    <text evidence="2">The sequence shown here is derived from an EMBL/GenBank/DDBJ whole genome shotgun (WGS) entry which is preliminary data.</text>
</comment>
<feature type="transmembrane region" description="Helical" evidence="1">
    <location>
        <begin position="47"/>
        <end position="68"/>
    </location>
</feature>
<gene>
    <name evidence="2" type="ORF">M2152_001987</name>
</gene>
<keyword evidence="3" id="KW-1185">Reference proteome</keyword>